<dbReference type="EMBL" id="JAATLK010000001">
    <property type="protein sequence ID" value="NIZ47163.1"/>
    <property type="molecule type" value="Genomic_DNA"/>
</dbReference>
<keyword evidence="9" id="KW-1185">Reference proteome</keyword>
<evidence type="ECO:0000256" key="6">
    <source>
        <dbReference type="PIRSR" id="PIRSR000699-2"/>
    </source>
</evidence>
<feature type="modified residue" description="Phosphohistidine; by HPr" evidence="7">
    <location>
        <position position="82"/>
    </location>
</feature>
<keyword evidence="2" id="KW-0762">Sugar transport</keyword>
<name>A0A968KVC6_9SPIO</name>
<dbReference type="InterPro" id="IPR003188">
    <property type="entry name" value="PTS_IIA_lac/cel"/>
</dbReference>
<keyword evidence="6" id="KW-0460">Magnesium</keyword>
<dbReference type="PANTHER" id="PTHR34382:SF7">
    <property type="entry name" value="PTS SYSTEM N,N'-DIACETYLCHITOBIOSE-SPECIFIC EIIA COMPONENT"/>
    <property type="match status" value="1"/>
</dbReference>
<evidence type="ECO:0000256" key="5">
    <source>
        <dbReference type="PIRSR" id="PIRSR000699-1"/>
    </source>
</evidence>
<feature type="active site" description="Tele-phosphohistidine intermediate" evidence="5">
    <location>
        <position position="82"/>
    </location>
</feature>
<dbReference type="PROSITE" id="PS51095">
    <property type="entry name" value="PTS_EIIA_TYPE_3"/>
    <property type="match status" value="1"/>
</dbReference>
<evidence type="ECO:0000313" key="8">
    <source>
        <dbReference type="EMBL" id="NIZ47163.1"/>
    </source>
</evidence>
<dbReference type="PIRSF" id="PIRSF000699">
    <property type="entry name" value="PTS_IILac_III"/>
    <property type="match status" value="1"/>
</dbReference>
<organism evidence="8 9">
    <name type="scientific">Entomospira nematocerorum</name>
    <dbReference type="NCBI Taxonomy" id="2719987"/>
    <lineage>
        <taxon>Bacteria</taxon>
        <taxon>Pseudomonadati</taxon>
        <taxon>Spirochaetota</taxon>
        <taxon>Spirochaetia</taxon>
        <taxon>Spirochaetales</taxon>
        <taxon>Spirochaetaceae</taxon>
        <taxon>Entomospira</taxon>
    </lineage>
</organism>
<gene>
    <name evidence="8" type="ORF">HCT46_04435</name>
</gene>
<dbReference type="GO" id="GO:0009401">
    <property type="term" value="P:phosphoenolpyruvate-dependent sugar phosphotransferase system"/>
    <property type="evidence" value="ECO:0007669"/>
    <property type="project" value="UniProtKB-KW"/>
</dbReference>
<dbReference type="Gene3D" id="1.20.58.80">
    <property type="entry name" value="Phosphotransferase system, lactose/cellobiose-type IIA subunit"/>
    <property type="match status" value="1"/>
</dbReference>
<evidence type="ECO:0000256" key="4">
    <source>
        <dbReference type="ARBA" id="ARBA00022683"/>
    </source>
</evidence>
<dbReference type="GO" id="GO:0046872">
    <property type="term" value="F:metal ion binding"/>
    <property type="evidence" value="ECO:0007669"/>
    <property type="project" value="UniProtKB-KW"/>
</dbReference>
<dbReference type="GO" id="GO:0016740">
    <property type="term" value="F:transferase activity"/>
    <property type="evidence" value="ECO:0007669"/>
    <property type="project" value="UniProtKB-KW"/>
</dbReference>
<proteinExistence type="predicted"/>
<accession>A0A968KVC6</accession>
<evidence type="ECO:0000256" key="2">
    <source>
        <dbReference type="ARBA" id="ARBA00022597"/>
    </source>
</evidence>
<keyword evidence="4" id="KW-0598">Phosphotransferase system</keyword>
<dbReference type="RefSeq" id="WP_167703585.1">
    <property type="nucleotide sequence ID" value="NZ_CP118168.1"/>
</dbReference>
<dbReference type="Proteomes" id="UP000752013">
    <property type="component" value="Unassembled WGS sequence"/>
</dbReference>
<dbReference type="Pfam" id="PF02255">
    <property type="entry name" value="PTS_IIA"/>
    <property type="match status" value="1"/>
</dbReference>
<evidence type="ECO:0000313" key="9">
    <source>
        <dbReference type="Proteomes" id="UP000752013"/>
    </source>
</evidence>
<dbReference type="AlphaFoldDB" id="A0A968KVC6"/>
<sequence>MTMENEELSREEAIFTIITGAGEARAKTFEAVSLAESGKLEEAKTRYKEADGELHSAHKIQTSFIQQESSGTPVEINMLFIHAQDHLMTAISEKAMVGKLLALHEKVAILESRLTQLEDRLKN</sequence>
<evidence type="ECO:0000256" key="3">
    <source>
        <dbReference type="ARBA" id="ARBA00022679"/>
    </source>
</evidence>
<keyword evidence="1" id="KW-0813">Transport</keyword>
<dbReference type="InterPro" id="IPR036542">
    <property type="entry name" value="PTS_IIA_lac/cel_sf"/>
</dbReference>
<evidence type="ECO:0000256" key="7">
    <source>
        <dbReference type="PROSITE-ProRule" id="PRU00418"/>
    </source>
</evidence>
<dbReference type="SUPFAM" id="SSF46973">
    <property type="entry name" value="Enzyme IIa from lactose specific PTS, IIa-lac"/>
    <property type="match status" value="1"/>
</dbReference>
<comment type="caution">
    <text evidence="8">The sequence shown here is derived from an EMBL/GenBank/DDBJ whole genome shotgun (WGS) entry which is preliminary data.</text>
</comment>
<dbReference type="PANTHER" id="PTHR34382">
    <property type="entry name" value="PTS SYSTEM N,N'-DIACETYLCHITOBIOSE-SPECIFIC EIIA COMPONENT"/>
    <property type="match status" value="1"/>
</dbReference>
<keyword evidence="3" id="KW-0808">Transferase</keyword>
<protein>
    <submittedName>
        <fullName evidence="8">PTS lactose/cellobiose transporter subunit IIA</fullName>
    </submittedName>
</protein>
<keyword evidence="6" id="KW-0479">Metal-binding</keyword>
<reference evidence="8" key="1">
    <citation type="submission" date="2020-03" db="EMBL/GenBank/DDBJ databases">
        <title>Spirochaetal bacteria isolated from arthropods constitute a novel genus Entomospira genus novum within the order Spirochaetales.</title>
        <authorList>
            <person name="Grana-Miraglia L."/>
            <person name="Sikutova S."/>
            <person name="Fingerle V."/>
            <person name="Sing A."/>
            <person name="Castillo-Ramirez S."/>
            <person name="Margos G."/>
            <person name="Rudolf I."/>
        </authorList>
    </citation>
    <scope>NUCLEOTIDE SEQUENCE</scope>
    <source>
        <strain evidence="8">BR208</strain>
    </source>
</reference>
<feature type="binding site" evidence="6">
    <location>
        <position position="85"/>
    </location>
    <ligand>
        <name>Mg(2+)</name>
        <dbReference type="ChEBI" id="CHEBI:18420"/>
        <note>ligand shared between all trimeric partners</note>
    </ligand>
</feature>
<comment type="cofactor">
    <cofactor evidence="6">
        <name>Mg(2+)</name>
        <dbReference type="ChEBI" id="CHEBI:18420"/>
    </cofactor>
    <text evidence="6">Binds 1 Mg(2+) ion per trimer.</text>
</comment>
<evidence type="ECO:0000256" key="1">
    <source>
        <dbReference type="ARBA" id="ARBA00022448"/>
    </source>
</evidence>